<name>A0A380TUZ8_9PAST</name>
<dbReference type="Proteomes" id="UP000254649">
    <property type="component" value="Unassembled WGS sequence"/>
</dbReference>
<proteinExistence type="predicted"/>
<sequence length="106" mass="12415">MKRQKQVCKPLSKVNHLAYKYLEQVNKAIIAINYIGLEVKEIQFNHIKPRILVRDSCVCELLEKNGRAIEFGCGINDGGRYRKMQMMAEGIKVIWETNRIKEKRVH</sequence>
<dbReference type="OrthoDB" id="5688878at2"/>
<evidence type="ECO:0000313" key="2">
    <source>
        <dbReference type="EMBL" id="SUT94264.1"/>
    </source>
</evidence>
<evidence type="ECO:0000313" key="3">
    <source>
        <dbReference type="Proteomes" id="UP000254649"/>
    </source>
</evidence>
<dbReference type="EMBL" id="UFRQ01000003">
    <property type="protein sequence ID" value="SUT91509.1"/>
    <property type="molecule type" value="Genomic_DNA"/>
</dbReference>
<keyword evidence="3" id="KW-1185">Reference proteome</keyword>
<organism evidence="1 3">
    <name type="scientific">[Actinobacillus] rossii</name>
    <dbReference type="NCBI Taxonomy" id="123820"/>
    <lineage>
        <taxon>Bacteria</taxon>
        <taxon>Pseudomonadati</taxon>
        <taxon>Pseudomonadota</taxon>
        <taxon>Gammaproteobacteria</taxon>
        <taxon>Pasteurellales</taxon>
        <taxon>Pasteurellaceae</taxon>
    </lineage>
</organism>
<dbReference type="EMBL" id="UFRQ01000003">
    <property type="protein sequence ID" value="SUT94264.1"/>
    <property type="molecule type" value="Genomic_DNA"/>
</dbReference>
<evidence type="ECO:0000313" key="1">
    <source>
        <dbReference type="EMBL" id="SUT91509.1"/>
    </source>
</evidence>
<accession>A0A380TUZ8</accession>
<protein>
    <submittedName>
        <fullName evidence="1">Uncharacterized protein</fullName>
    </submittedName>
</protein>
<reference evidence="1 3" key="1">
    <citation type="submission" date="2018-06" db="EMBL/GenBank/DDBJ databases">
        <authorList>
            <consortium name="Pathogen Informatics"/>
            <person name="Doyle S."/>
        </authorList>
    </citation>
    <scope>NUCLEOTIDE SEQUENCE [LARGE SCALE GENOMIC DNA]</scope>
    <source>
        <strain evidence="1 3">NCTC10801</strain>
    </source>
</reference>
<dbReference type="AlphaFoldDB" id="A0A380TUZ8"/>
<gene>
    <name evidence="1" type="ORF">NCTC10801_01475</name>
    <name evidence="2" type="ORF">NCTC10801_02158</name>
</gene>